<keyword evidence="2" id="KW-0732">Signal</keyword>
<evidence type="ECO:0000256" key="2">
    <source>
        <dbReference type="SAM" id="SignalP"/>
    </source>
</evidence>
<feature type="region of interest" description="Disordered" evidence="1">
    <location>
        <begin position="143"/>
        <end position="180"/>
    </location>
</feature>
<dbReference type="PANTHER" id="PTHR34883:SF15">
    <property type="entry name" value="EXTRACELLULAR SERINE-RICH PROTEIN"/>
    <property type="match status" value="1"/>
</dbReference>
<accession>A0ABR1IA50</accession>
<evidence type="ECO:0000313" key="3">
    <source>
        <dbReference type="EMBL" id="KAK7429738.1"/>
    </source>
</evidence>
<feature type="signal peptide" evidence="2">
    <location>
        <begin position="1"/>
        <end position="19"/>
    </location>
</feature>
<organism evidence="3 4">
    <name type="scientific">Neonectria magnoliae</name>
    <dbReference type="NCBI Taxonomy" id="2732573"/>
    <lineage>
        <taxon>Eukaryota</taxon>
        <taxon>Fungi</taxon>
        <taxon>Dikarya</taxon>
        <taxon>Ascomycota</taxon>
        <taxon>Pezizomycotina</taxon>
        <taxon>Sordariomycetes</taxon>
        <taxon>Hypocreomycetidae</taxon>
        <taxon>Hypocreales</taxon>
        <taxon>Nectriaceae</taxon>
        <taxon>Neonectria</taxon>
    </lineage>
</organism>
<dbReference type="CDD" id="cd00920">
    <property type="entry name" value="Cupredoxin"/>
    <property type="match status" value="1"/>
</dbReference>
<protein>
    <recommendedName>
        <fullName evidence="5">Phytocyanin domain-containing protein</fullName>
    </recommendedName>
</protein>
<gene>
    <name evidence="3" type="ORF">QQZ08_003764</name>
</gene>
<evidence type="ECO:0000256" key="1">
    <source>
        <dbReference type="SAM" id="MobiDB-lite"/>
    </source>
</evidence>
<sequence>MHSHSLNLALLSLLAGASAETHKVQVGKTGEVFSPDSIKAAKGDIVEFHFDSMHSVVAGDFKKPCNPLSDGGFYSGSLPDGDKSYFAVTINNTDPIFFYCSVNDHCQEGMVGVINQGSSDTLSSYKSAAAKASKNVSPKAEFGGTVADKSGSNSAKASTTETETTTSTSTESSAASTTSGNAARQLTGPIAGVSCLALLIAAFLG</sequence>
<dbReference type="SUPFAM" id="SSF49503">
    <property type="entry name" value="Cupredoxins"/>
    <property type="match status" value="1"/>
</dbReference>
<feature type="chain" id="PRO_5046577098" description="Phytocyanin domain-containing protein" evidence="2">
    <location>
        <begin position="20"/>
        <end position="205"/>
    </location>
</feature>
<dbReference type="InterPro" id="IPR008972">
    <property type="entry name" value="Cupredoxin"/>
</dbReference>
<dbReference type="Proteomes" id="UP001498421">
    <property type="component" value="Unassembled WGS sequence"/>
</dbReference>
<name>A0ABR1IA50_9HYPO</name>
<evidence type="ECO:0000313" key="4">
    <source>
        <dbReference type="Proteomes" id="UP001498421"/>
    </source>
</evidence>
<comment type="caution">
    <text evidence="3">The sequence shown here is derived from an EMBL/GenBank/DDBJ whole genome shotgun (WGS) entry which is preliminary data.</text>
</comment>
<proteinExistence type="predicted"/>
<reference evidence="3 4" key="1">
    <citation type="journal article" date="2025" name="Microbiol. Resour. Announc.">
        <title>Draft genome sequences for Neonectria magnoliae and Neonectria punicea, canker pathogens of Liriodendron tulipifera and Acer saccharum in West Virginia.</title>
        <authorList>
            <person name="Petronek H.M."/>
            <person name="Kasson M.T."/>
            <person name="Metheny A.M."/>
            <person name="Stauder C.M."/>
            <person name="Lovett B."/>
            <person name="Lynch S.C."/>
            <person name="Garnas J.R."/>
            <person name="Kasson L.R."/>
            <person name="Stajich J.E."/>
        </authorList>
    </citation>
    <scope>NUCLEOTIDE SEQUENCE [LARGE SCALE GENOMIC DNA]</scope>
    <source>
        <strain evidence="3 4">NRRL 64651</strain>
    </source>
</reference>
<dbReference type="InterPro" id="IPR052953">
    <property type="entry name" value="Ser-rich/MCO-related"/>
</dbReference>
<dbReference type="Gene3D" id="2.60.40.420">
    <property type="entry name" value="Cupredoxins - blue copper proteins"/>
    <property type="match status" value="1"/>
</dbReference>
<keyword evidence="4" id="KW-1185">Reference proteome</keyword>
<dbReference type="EMBL" id="JAZAVK010000026">
    <property type="protein sequence ID" value="KAK7429738.1"/>
    <property type="molecule type" value="Genomic_DNA"/>
</dbReference>
<dbReference type="PANTHER" id="PTHR34883">
    <property type="entry name" value="SERINE-RICH PROTEIN, PUTATIVE-RELATED-RELATED"/>
    <property type="match status" value="1"/>
</dbReference>
<feature type="compositionally biased region" description="Low complexity" evidence="1">
    <location>
        <begin position="157"/>
        <end position="179"/>
    </location>
</feature>
<evidence type="ECO:0008006" key="5">
    <source>
        <dbReference type="Google" id="ProtNLM"/>
    </source>
</evidence>